<dbReference type="PANTHER" id="PTHR10890:SF3">
    <property type="entry name" value="CYSTEINE--TRNA LIGASE, CYTOPLASMIC"/>
    <property type="match status" value="1"/>
</dbReference>
<dbReference type="Gene3D" id="3.40.50.620">
    <property type="entry name" value="HUPs"/>
    <property type="match status" value="1"/>
</dbReference>
<dbReference type="InterPro" id="IPR015273">
    <property type="entry name" value="Cys-tRNA-synt_Ia_DALR"/>
</dbReference>
<dbReference type="Gene3D" id="1.20.120.1910">
    <property type="entry name" value="Cysteine-tRNA ligase, C-terminal anti-codon recognition domain"/>
    <property type="match status" value="1"/>
</dbReference>
<dbReference type="Proteomes" id="UP000178849">
    <property type="component" value="Unassembled WGS sequence"/>
</dbReference>
<name>A0A1G2BLC4_9BACT</name>
<evidence type="ECO:0000256" key="12">
    <source>
        <dbReference type="HAMAP-Rule" id="MF_00041"/>
    </source>
</evidence>
<evidence type="ECO:0000256" key="10">
    <source>
        <dbReference type="ARBA" id="ARBA00022917"/>
    </source>
</evidence>
<keyword evidence="8 12" id="KW-0862">Zinc</keyword>
<keyword evidence="4 12" id="KW-0963">Cytoplasm</keyword>
<evidence type="ECO:0000256" key="2">
    <source>
        <dbReference type="ARBA" id="ARBA00005594"/>
    </source>
</evidence>
<feature type="binding site" evidence="12">
    <location>
        <position position="264"/>
    </location>
    <ligand>
        <name>Zn(2+)</name>
        <dbReference type="ChEBI" id="CHEBI:29105"/>
    </ligand>
</feature>
<evidence type="ECO:0000256" key="8">
    <source>
        <dbReference type="ARBA" id="ARBA00022833"/>
    </source>
</evidence>
<dbReference type="Pfam" id="PF01406">
    <property type="entry name" value="tRNA-synt_1e"/>
    <property type="match status" value="1"/>
</dbReference>
<dbReference type="PANTHER" id="PTHR10890">
    <property type="entry name" value="CYSTEINYL-TRNA SYNTHETASE"/>
    <property type="match status" value="1"/>
</dbReference>
<comment type="catalytic activity">
    <reaction evidence="12">
        <text>tRNA(Cys) + L-cysteine + ATP = L-cysteinyl-tRNA(Cys) + AMP + diphosphate</text>
        <dbReference type="Rhea" id="RHEA:17773"/>
        <dbReference type="Rhea" id="RHEA-COMP:9661"/>
        <dbReference type="Rhea" id="RHEA-COMP:9679"/>
        <dbReference type="ChEBI" id="CHEBI:30616"/>
        <dbReference type="ChEBI" id="CHEBI:33019"/>
        <dbReference type="ChEBI" id="CHEBI:35235"/>
        <dbReference type="ChEBI" id="CHEBI:78442"/>
        <dbReference type="ChEBI" id="CHEBI:78517"/>
        <dbReference type="ChEBI" id="CHEBI:456215"/>
        <dbReference type="EC" id="6.1.1.16"/>
    </reaction>
</comment>
<dbReference type="GO" id="GO:0005829">
    <property type="term" value="C:cytosol"/>
    <property type="evidence" value="ECO:0007669"/>
    <property type="project" value="TreeGrafter"/>
</dbReference>
<evidence type="ECO:0000256" key="1">
    <source>
        <dbReference type="ARBA" id="ARBA00004496"/>
    </source>
</evidence>
<dbReference type="InterPro" id="IPR032678">
    <property type="entry name" value="tRNA-synt_1_cat_dom"/>
</dbReference>
<feature type="binding site" evidence="12">
    <location>
        <position position="295"/>
    </location>
    <ligand>
        <name>ATP</name>
        <dbReference type="ChEBI" id="CHEBI:30616"/>
    </ligand>
</feature>
<keyword evidence="5 12" id="KW-0436">Ligase</keyword>
<dbReference type="InterPro" id="IPR009080">
    <property type="entry name" value="tRNAsynth_Ia_anticodon-bd"/>
</dbReference>
<feature type="binding site" evidence="12">
    <location>
        <position position="30"/>
    </location>
    <ligand>
        <name>Zn(2+)</name>
        <dbReference type="ChEBI" id="CHEBI:29105"/>
    </ligand>
</feature>
<evidence type="ECO:0000256" key="4">
    <source>
        <dbReference type="ARBA" id="ARBA00022490"/>
    </source>
</evidence>
<protein>
    <recommendedName>
        <fullName evidence="12">Cysteine--tRNA ligase</fullName>
        <ecNumber evidence="12">6.1.1.16</ecNumber>
    </recommendedName>
    <alternativeName>
        <fullName evidence="12">Cysteinyl-tRNA synthetase</fullName>
        <shortName evidence="12">CysRS</shortName>
    </alternativeName>
</protein>
<keyword evidence="6 12" id="KW-0479">Metal-binding</keyword>
<dbReference type="EMBL" id="MHKL01000005">
    <property type="protein sequence ID" value="OGY89925.1"/>
    <property type="molecule type" value="Genomic_DNA"/>
</dbReference>
<feature type="domain" description="Cysteinyl-tRNA synthetase class Ia DALR" evidence="13">
    <location>
        <begin position="376"/>
        <end position="430"/>
    </location>
</feature>
<dbReference type="AlphaFoldDB" id="A0A1G2BLC4"/>
<comment type="caution">
    <text evidence="14">The sequence shown here is derived from an EMBL/GenBank/DDBJ whole genome shotgun (WGS) entry which is preliminary data.</text>
</comment>
<dbReference type="Pfam" id="PF23493">
    <property type="entry name" value="CysS_C"/>
    <property type="match status" value="1"/>
</dbReference>
<evidence type="ECO:0000256" key="5">
    <source>
        <dbReference type="ARBA" id="ARBA00022598"/>
    </source>
</evidence>
<dbReference type="EC" id="6.1.1.16" evidence="12"/>
<feature type="binding site" evidence="12">
    <location>
        <position position="260"/>
    </location>
    <ligand>
        <name>Zn(2+)</name>
        <dbReference type="ChEBI" id="CHEBI:29105"/>
    </ligand>
</feature>
<evidence type="ECO:0000259" key="13">
    <source>
        <dbReference type="SMART" id="SM00840"/>
    </source>
</evidence>
<evidence type="ECO:0000256" key="11">
    <source>
        <dbReference type="ARBA" id="ARBA00023146"/>
    </source>
</evidence>
<keyword evidence="7 12" id="KW-0547">Nucleotide-binding</keyword>
<comment type="similarity">
    <text evidence="2 12">Belongs to the class-I aminoacyl-tRNA synthetase family.</text>
</comment>
<feature type="binding site" evidence="12">
    <location>
        <position position="235"/>
    </location>
    <ligand>
        <name>Zn(2+)</name>
        <dbReference type="ChEBI" id="CHEBI:29105"/>
    </ligand>
</feature>
<dbReference type="GO" id="GO:0005524">
    <property type="term" value="F:ATP binding"/>
    <property type="evidence" value="ECO:0007669"/>
    <property type="project" value="UniProtKB-UniRule"/>
</dbReference>
<evidence type="ECO:0000313" key="14">
    <source>
        <dbReference type="EMBL" id="OGY89925.1"/>
    </source>
</evidence>
<keyword evidence="10 12" id="KW-0648">Protein biosynthesis</keyword>
<comment type="subcellular location">
    <subcellularLocation>
        <location evidence="1 12">Cytoplasm</location>
    </subcellularLocation>
</comment>
<dbReference type="HAMAP" id="MF_00041">
    <property type="entry name" value="Cys_tRNA_synth"/>
    <property type="match status" value="1"/>
</dbReference>
<dbReference type="InterPro" id="IPR014729">
    <property type="entry name" value="Rossmann-like_a/b/a_fold"/>
</dbReference>
<reference evidence="14 15" key="1">
    <citation type="journal article" date="2016" name="Nat. Commun.">
        <title>Thousands of microbial genomes shed light on interconnected biogeochemical processes in an aquifer system.</title>
        <authorList>
            <person name="Anantharaman K."/>
            <person name="Brown C.T."/>
            <person name="Hug L.A."/>
            <person name="Sharon I."/>
            <person name="Castelle C.J."/>
            <person name="Probst A.J."/>
            <person name="Thomas B.C."/>
            <person name="Singh A."/>
            <person name="Wilkins M.J."/>
            <person name="Karaoz U."/>
            <person name="Brodie E.L."/>
            <person name="Williams K.H."/>
            <person name="Hubbard S.S."/>
            <person name="Banfield J.F."/>
        </authorList>
    </citation>
    <scope>NUCLEOTIDE SEQUENCE [LARGE SCALE GENOMIC DNA]</scope>
</reference>
<accession>A0A1G2BLC4</accession>
<evidence type="ECO:0000313" key="15">
    <source>
        <dbReference type="Proteomes" id="UP000178849"/>
    </source>
</evidence>
<evidence type="ECO:0000256" key="3">
    <source>
        <dbReference type="ARBA" id="ARBA00011245"/>
    </source>
</evidence>
<comment type="cofactor">
    <cofactor evidence="12">
        <name>Zn(2+)</name>
        <dbReference type="ChEBI" id="CHEBI:29105"/>
    </cofactor>
    <text evidence="12">Binds 1 zinc ion per subunit.</text>
</comment>
<gene>
    <name evidence="12" type="primary">cysS</name>
    <name evidence="14" type="ORF">A2927_01105</name>
</gene>
<evidence type="ECO:0000256" key="7">
    <source>
        <dbReference type="ARBA" id="ARBA00022741"/>
    </source>
</evidence>
<dbReference type="PRINTS" id="PR00983">
    <property type="entry name" value="TRNASYNTHCYS"/>
</dbReference>
<dbReference type="CDD" id="cd00672">
    <property type="entry name" value="CysRS_core"/>
    <property type="match status" value="1"/>
</dbReference>
<dbReference type="InterPro" id="IPR024909">
    <property type="entry name" value="Cys-tRNA/MSH_ligase"/>
</dbReference>
<dbReference type="InterPro" id="IPR056411">
    <property type="entry name" value="CysS_C"/>
</dbReference>
<comment type="subunit">
    <text evidence="3 12">Monomer.</text>
</comment>
<dbReference type="SMART" id="SM00840">
    <property type="entry name" value="DALR_2"/>
    <property type="match status" value="1"/>
</dbReference>
<dbReference type="SUPFAM" id="SSF47323">
    <property type="entry name" value="Anticodon-binding domain of a subclass of class I aminoacyl-tRNA synthetases"/>
    <property type="match status" value="1"/>
</dbReference>
<evidence type="ECO:0000256" key="9">
    <source>
        <dbReference type="ARBA" id="ARBA00022840"/>
    </source>
</evidence>
<dbReference type="GO" id="GO:0004817">
    <property type="term" value="F:cysteine-tRNA ligase activity"/>
    <property type="evidence" value="ECO:0007669"/>
    <property type="project" value="UniProtKB-UniRule"/>
</dbReference>
<dbReference type="SUPFAM" id="SSF52374">
    <property type="entry name" value="Nucleotidylyl transferase"/>
    <property type="match status" value="1"/>
</dbReference>
<evidence type="ECO:0000256" key="6">
    <source>
        <dbReference type="ARBA" id="ARBA00022723"/>
    </source>
</evidence>
<organism evidence="14 15">
    <name type="scientific">Candidatus Komeilibacteria bacterium RIFCSPLOWO2_01_FULL_45_10</name>
    <dbReference type="NCBI Taxonomy" id="1798550"/>
    <lineage>
        <taxon>Bacteria</taxon>
        <taxon>Candidatus Komeiliibacteriota</taxon>
    </lineage>
</organism>
<dbReference type="InterPro" id="IPR015803">
    <property type="entry name" value="Cys-tRNA-ligase"/>
</dbReference>
<feature type="short sequence motif" description="'KMSKS' region" evidence="12">
    <location>
        <begin position="292"/>
        <end position="296"/>
    </location>
</feature>
<feature type="short sequence motif" description="'HIGH' region" evidence="12">
    <location>
        <begin position="32"/>
        <end position="42"/>
    </location>
</feature>
<dbReference type="NCBIfam" id="TIGR00435">
    <property type="entry name" value="cysS"/>
    <property type="match status" value="1"/>
</dbReference>
<keyword evidence="11 12" id="KW-0030">Aminoacyl-tRNA synthetase</keyword>
<sequence>MNKVFLYNTLTRQKDEFKPLHGRKVDLYTCGPTVYNYAHLGNLRTYIFEDVLRRVLEFNGYKVKHLMNITDVGHLTSDADTGEDKLEKGAKREGKSVWEIAEFYTQAFKENLNDLNIKEPTIWCRATDYIKEQIKFIRKLEKRGLIYKTSDGVYFDTSKYPDYPKLARLNLEGQKEGSRVEINKEKRNPTDFALWKFSYANGRSFDSAQDDAASRRQMEWKSPWGVGFPGWHLECSAMSIKKLGKEFDIHCGGVDHVSVHHTNERAQNWGLTGKESVKWWVHGEFLIINEGKMAKSEGNFITLQTLKDRGINPLAYRYFVLQAHYRSKLNFSWEALQAAQAGYDNLIRDIAGLEPPTPRLWRSGKPGQACNTCLGKFTQAINDDLNTPAALAVVQELLKSDKPSSKKRQTIIEFDKVLGLNLNQYKKEKVVSREVEKLIKERQTARQNRDFKKADEIRQKLEEQGIKIKDLPDGGYEID</sequence>
<proteinExistence type="inferred from homology"/>
<dbReference type="GO" id="GO:0008270">
    <property type="term" value="F:zinc ion binding"/>
    <property type="evidence" value="ECO:0007669"/>
    <property type="project" value="UniProtKB-UniRule"/>
</dbReference>
<dbReference type="STRING" id="1798550.A2927_01105"/>
<dbReference type="GO" id="GO:0006423">
    <property type="term" value="P:cysteinyl-tRNA aminoacylation"/>
    <property type="evidence" value="ECO:0007669"/>
    <property type="project" value="UniProtKB-UniRule"/>
</dbReference>
<dbReference type="Pfam" id="PF09190">
    <property type="entry name" value="DALR_2"/>
    <property type="match status" value="1"/>
</dbReference>
<keyword evidence="9 12" id="KW-0067">ATP-binding</keyword>